<evidence type="ECO:0000256" key="4">
    <source>
        <dbReference type="RuleBase" id="RU000363"/>
    </source>
</evidence>
<name>W3XM11_PESFW</name>
<feature type="domain" description="Ketoreductase" evidence="5">
    <location>
        <begin position="3"/>
        <end position="181"/>
    </location>
</feature>
<dbReference type="PROSITE" id="PS00061">
    <property type="entry name" value="ADH_SHORT"/>
    <property type="match status" value="1"/>
</dbReference>
<dbReference type="KEGG" id="pfy:PFICI_00350"/>
<dbReference type="GO" id="GO:0016491">
    <property type="term" value="F:oxidoreductase activity"/>
    <property type="evidence" value="ECO:0007669"/>
    <property type="project" value="UniProtKB-KW"/>
</dbReference>
<dbReference type="InterPro" id="IPR057326">
    <property type="entry name" value="KR_dom"/>
</dbReference>
<keyword evidence="2" id="KW-0521">NADP</keyword>
<organism evidence="6 7">
    <name type="scientific">Pestalotiopsis fici (strain W106-1 / CGMCC3.15140)</name>
    <dbReference type="NCBI Taxonomy" id="1229662"/>
    <lineage>
        <taxon>Eukaryota</taxon>
        <taxon>Fungi</taxon>
        <taxon>Dikarya</taxon>
        <taxon>Ascomycota</taxon>
        <taxon>Pezizomycotina</taxon>
        <taxon>Sordariomycetes</taxon>
        <taxon>Xylariomycetidae</taxon>
        <taxon>Amphisphaeriales</taxon>
        <taxon>Sporocadaceae</taxon>
        <taxon>Pestalotiopsis</taxon>
    </lineage>
</organism>
<dbReference type="Gene3D" id="3.40.50.720">
    <property type="entry name" value="NAD(P)-binding Rossmann-like Domain"/>
    <property type="match status" value="1"/>
</dbReference>
<dbReference type="GeneID" id="19265363"/>
<dbReference type="PANTHER" id="PTHR43976:SF16">
    <property type="entry name" value="SHORT-CHAIN DEHYDROGENASE_REDUCTASE FAMILY PROTEIN"/>
    <property type="match status" value="1"/>
</dbReference>
<dbReference type="InterPro" id="IPR036291">
    <property type="entry name" value="NAD(P)-bd_dom_sf"/>
</dbReference>
<dbReference type="SUPFAM" id="SSF51735">
    <property type="entry name" value="NAD(P)-binding Rossmann-fold domains"/>
    <property type="match status" value="1"/>
</dbReference>
<dbReference type="InterPro" id="IPR051911">
    <property type="entry name" value="SDR_oxidoreductase"/>
</dbReference>
<dbReference type="Proteomes" id="UP000030651">
    <property type="component" value="Unassembled WGS sequence"/>
</dbReference>
<dbReference type="AlphaFoldDB" id="W3XM11"/>
<dbReference type="STRING" id="1229662.W3XM11"/>
<dbReference type="HOGENOM" id="CLU_010194_2_9_1"/>
<sequence length="289" mass="30566">MSHSYLITGASSGFGMHIAIKALKAGHKVVGTARNVESAAKRYPELEHTGGHWIKLDVTDPGTQDEVSQIVADHHVNVLINCAGYGILGSLEDMSEAEFQKQMDTNVTGTVRCIKGALPHFRSLQDKGGSTIVNVSSVAGYRGGASATAYAASKFAIEGLSEALAPEVGPFGIRVLSVAPGTFRTNFLTDFPRPDAGLGAAYADGPVAAALARFESMDGKQPGDPAKAADRIIELIDVNDMGAQFRERGHGTVFRVLLGKDCHAAVIAKSQQVQEDIESIREVALSTDF</sequence>
<keyword evidence="3" id="KW-0560">Oxidoreductase</keyword>
<dbReference type="CDD" id="cd05374">
    <property type="entry name" value="17beta-HSD-like_SDR_c"/>
    <property type="match status" value="1"/>
</dbReference>
<dbReference type="EMBL" id="KI912109">
    <property type="protein sequence ID" value="ETS86522.1"/>
    <property type="molecule type" value="Genomic_DNA"/>
</dbReference>
<dbReference type="RefSeq" id="XP_007827122.1">
    <property type="nucleotide sequence ID" value="XM_007828931.1"/>
</dbReference>
<keyword evidence="7" id="KW-1185">Reference proteome</keyword>
<dbReference type="Pfam" id="PF00106">
    <property type="entry name" value="adh_short"/>
    <property type="match status" value="1"/>
</dbReference>
<accession>W3XM11</accession>
<dbReference type="PRINTS" id="PR00081">
    <property type="entry name" value="GDHRDH"/>
</dbReference>
<dbReference type="InterPro" id="IPR020904">
    <property type="entry name" value="Sc_DH/Rdtase_CS"/>
</dbReference>
<dbReference type="OMA" id="IAKCTQK"/>
<reference evidence="7" key="1">
    <citation type="journal article" date="2015" name="BMC Genomics">
        <title>Genomic and transcriptomic analysis of the endophytic fungus Pestalotiopsis fici reveals its lifestyle and high potential for synthesis of natural products.</title>
        <authorList>
            <person name="Wang X."/>
            <person name="Zhang X."/>
            <person name="Liu L."/>
            <person name="Xiang M."/>
            <person name="Wang W."/>
            <person name="Sun X."/>
            <person name="Che Y."/>
            <person name="Guo L."/>
            <person name="Liu G."/>
            <person name="Guo L."/>
            <person name="Wang C."/>
            <person name="Yin W.B."/>
            <person name="Stadler M."/>
            <person name="Zhang X."/>
            <person name="Liu X."/>
        </authorList>
    </citation>
    <scope>NUCLEOTIDE SEQUENCE [LARGE SCALE GENOMIC DNA]</scope>
    <source>
        <strain evidence="7">W106-1 / CGMCC3.15140</strain>
    </source>
</reference>
<evidence type="ECO:0000313" key="7">
    <source>
        <dbReference type="Proteomes" id="UP000030651"/>
    </source>
</evidence>
<dbReference type="InterPro" id="IPR002347">
    <property type="entry name" value="SDR_fam"/>
</dbReference>
<dbReference type="PANTHER" id="PTHR43976">
    <property type="entry name" value="SHORT CHAIN DEHYDROGENASE"/>
    <property type="match status" value="1"/>
</dbReference>
<evidence type="ECO:0000256" key="1">
    <source>
        <dbReference type="ARBA" id="ARBA00006484"/>
    </source>
</evidence>
<comment type="similarity">
    <text evidence="1 4">Belongs to the short-chain dehydrogenases/reductases (SDR) family.</text>
</comment>
<evidence type="ECO:0000256" key="2">
    <source>
        <dbReference type="ARBA" id="ARBA00022857"/>
    </source>
</evidence>
<dbReference type="OrthoDB" id="1274115at2759"/>
<proteinExistence type="inferred from homology"/>
<evidence type="ECO:0000259" key="5">
    <source>
        <dbReference type="SMART" id="SM00822"/>
    </source>
</evidence>
<evidence type="ECO:0000313" key="6">
    <source>
        <dbReference type="EMBL" id="ETS86522.1"/>
    </source>
</evidence>
<dbReference type="SMART" id="SM00822">
    <property type="entry name" value="PKS_KR"/>
    <property type="match status" value="1"/>
</dbReference>
<protein>
    <recommendedName>
        <fullName evidence="5">Ketoreductase domain-containing protein</fullName>
    </recommendedName>
</protein>
<dbReference type="eggNOG" id="KOG1205">
    <property type="taxonomic scope" value="Eukaryota"/>
</dbReference>
<evidence type="ECO:0000256" key="3">
    <source>
        <dbReference type="ARBA" id="ARBA00023002"/>
    </source>
</evidence>
<gene>
    <name evidence="6" type="ORF">PFICI_00350</name>
</gene>
<dbReference type="PRINTS" id="PR00080">
    <property type="entry name" value="SDRFAMILY"/>
</dbReference>
<dbReference type="InParanoid" id="W3XM11"/>